<evidence type="ECO:0000313" key="1">
    <source>
        <dbReference type="EMBL" id="MBK1869292.1"/>
    </source>
</evidence>
<accession>A0ACC5R9J3</accession>
<dbReference type="EMBL" id="JAENHL010000008">
    <property type="protein sequence ID" value="MBK1869292.1"/>
    <property type="molecule type" value="Genomic_DNA"/>
</dbReference>
<evidence type="ECO:0000313" key="2">
    <source>
        <dbReference type="Proteomes" id="UP000616151"/>
    </source>
</evidence>
<organism evidence="1 2">
    <name type="scientific">Taklimakanibacter albus</name>
    <dbReference type="NCBI Taxonomy" id="2800327"/>
    <lineage>
        <taxon>Bacteria</taxon>
        <taxon>Pseudomonadati</taxon>
        <taxon>Pseudomonadota</taxon>
        <taxon>Alphaproteobacteria</taxon>
        <taxon>Hyphomicrobiales</taxon>
        <taxon>Aestuariivirgaceae</taxon>
        <taxon>Taklimakanibacter</taxon>
    </lineage>
</organism>
<name>A0ACC5R9J3_9HYPH</name>
<gene>
    <name evidence="1" type="ORF">JHL16_23230</name>
</gene>
<dbReference type="Proteomes" id="UP000616151">
    <property type="component" value="Unassembled WGS sequence"/>
</dbReference>
<comment type="caution">
    <text evidence="1">The sequence shown here is derived from an EMBL/GenBank/DDBJ whole genome shotgun (WGS) entry which is preliminary data.</text>
</comment>
<reference evidence="1" key="1">
    <citation type="submission" date="2021-01" db="EMBL/GenBank/DDBJ databases">
        <authorList>
            <person name="Sun Q."/>
        </authorList>
    </citation>
    <scope>NUCLEOTIDE SEQUENCE</scope>
    <source>
        <strain evidence="1">YIM B02566</strain>
    </source>
</reference>
<protein>
    <submittedName>
        <fullName evidence="1">ABC transporter permease</fullName>
    </submittedName>
</protein>
<sequence length="276" mass="29942">MNETGAGGGAQRHFSWINKISVGLGVAFIYLPILLVIAFSFNNSRLVTIWGGFSLKWYGTLFQNIQLLDSAWLSFKLACLSATIATVLGVLAALTLVRFRIFFGKALFNFLLMVPIIMPGMIIGLALLLFFVAIGLPRGFYTLLLSHATFGMCFVAVIVQARLANFDRSLEEAAFDLGSSSLQTFRYVTLPLIFPSILSGWALAFVLSLDDLIISSLTTGPNATTLPMRIFSQVRLGVTPEINAASTLMILAVVLCLGLGMMAQSRKSSKLKGTNP</sequence>
<proteinExistence type="predicted"/>
<keyword evidence="2" id="KW-1185">Reference proteome</keyword>